<dbReference type="Pfam" id="PF00400">
    <property type="entry name" value="WD40"/>
    <property type="match status" value="1"/>
</dbReference>
<keyword evidence="6" id="KW-1185">Reference proteome</keyword>
<dbReference type="Pfam" id="PF24883">
    <property type="entry name" value="NPHP3_N"/>
    <property type="match status" value="1"/>
</dbReference>
<protein>
    <recommendedName>
        <fullName evidence="4">NACHT domain-containing protein</fullName>
    </recommendedName>
</protein>
<dbReference type="InterPro" id="IPR001680">
    <property type="entry name" value="WD40_rpt"/>
</dbReference>
<dbReference type="InterPro" id="IPR036322">
    <property type="entry name" value="WD40_repeat_dom_sf"/>
</dbReference>
<dbReference type="EMBL" id="PDLN01000013">
    <property type="protein sequence ID" value="RDW68629.1"/>
    <property type="molecule type" value="Genomic_DNA"/>
</dbReference>
<dbReference type="SUPFAM" id="SSF50978">
    <property type="entry name" value="WD40 repeat-like"/>
    <property type="match status" value="1"/>
</dbReference>
<reference evidence="5 6" key="1">
    <citation type="journal article" date="2018" name="IMA Fungus">
        <title>IMA Genome-F 9: Draft genome sequence of Annulohypoxylon stygium, Aspergillus mulundensis, Berkeleyomyces basicola (syn. Thielaviopsis basicola), Ceratocystis smalleyi, two Cercospora beticola strains, Coleophoma cylindrospora, Fusarium fracticaudum, Phialophora cf. hyalina, and Morchella septimelata.</title>
        <authorList>
            <person name="Wingfield B.D."/>
            <person name="Bills G.F."/>
            <person name="Dong Y."/>
            <person name="Huang W."/>
            <person name="Nel W.J."/>
            <person name="Swalarsk-Parry B.S."/>
            <person name="Vaghefi N."/>
            <person name="Wilken P.M."/>
            <person name="An Z."/>
            <person name="de Beer Z.W."/>
            <person name="De Vos L."/>
            <person name="Chen L."/>
            <person name="Duong T.A."/>
            <person name="Gao Y."/>
            <person name="Hammerbacher A."/>
            <person name="Kikkert J.R."/>
            <person name="Li Y."/>
            <person name="Li H."/>
            <person name="Li K."/>
            <person name="Li Q."/>
            <person name="Liu X."/>
            <person name="Ma X."/>
            <person name="Naidoo K."/>
            <person name="Pethybridge S.J."/>
            <person name="Sun J."/>
            <person name="Steenkamp E.T."/>
            <person name="van der Nest M.A."/>
            <person name="van Wyk S."/>
            <person name="Wingfield M.J."/>
            <person name="Xiong C."/>
            <person name="Yue Q."/>
            <person name="Zhang X."/>
        </authorList>
    </citation>
    <scope>NUCLEOTIDE SEQUENCE [LARGE SCALE GENOMIC DNA]</scope>
    <source>
        <strain evidence="5 6">BP5796</strain>
    </source>
</reference>
<feature type="repeat" description="WD" evidence="3">
    <location>
        <begin position="890"/>
        <end position="942"/>
    </location>
</feature>
<dbReference type="InterPro" id="IPR027417">
    <property type="entry name" value="P-loop_NTPase"/>
</dbReference>
<evidence type="ECO:0000256" key="1">
    <source>
        <dbReference type="ARBA" id="ARBA00022574"/>
    </source>
</evidence>
<dbReference type="Gene3D" id="3.40.50.1820">
    <property type="entry name" value="alpha/beta hydrolase"/>
    <property type="match status" value="1"/>
</dbReference>
<dbReference type="InterPro" id="IPR029058">
    <property type="entry name" value="AB_hydrolase_fold"/>
</dbReference>
<evidence type="ECO:0000259" key="4">
    <source>
        <dbReference type="PROSITE" id="PS50837"/>
    </source>
</evidence>
<dbReference type="SUPFAM" id="SSF53474">
    <property type="entry name" value="alpha/beta-Hydrolases"/>
    <property type="match status" value="1"/>
</dbReference>
<gene>
    <name evidence="5" type="ORF">BP5796_09286</name>
</gene>
<dbReference type="AlphaFoldDB" id="A0A3D8R3P6"/>
<dbReference type="InterPro" id="IPR015943">
    <property type="entry name" value="WD40/YVTN_repeat-like_dom_sf"/>
</dbReference>
<dbReference type="Gene3D" id="3.40.50.300">
    <property type="entry name" value="P-loop containing nucleotide triphosphate hydrolases"/>
    <property type="match status" value="1"/>
</dbReference>
<proteinExistence type="predicted"/>
<dbReference type="Gene3D" id="2.130.10.10">
    <property type="entry name" value="YVTN repeat-like/Quinoprotein amine dehydrogenase"/>
    <property type="match status" value="2"/>
</dbReference>
<accession>A0A3D8R3P6</accession>
<dbReference type="PROSITE" id="PS00678">
    <property type="entry name" value="WD_REPEATS_1"/>
    <property type="match status" value="1"/>
</dbReference>
<dbReference type="InterPro" id="IPR007111">
    <property type="entry name" value="NACHT_NTPase"/>
</dbReference>
<keyword evidence="1 3" id="KW-0853">WD repeat</keyword>
<dbReference type="SMART" id="SM00320">
    <property type="entry name" value="WD40"/>
    <property type="match status" value="2"/>
</dbReference>
<dbReference type="PANTHER" id="PTHR10039">
    <property type="entry name" value="AMELOGENIN"/>
    <property type="match status" value="1"/>
</dbReference>
<evidence type="ECO:0000313" key="5">
    <source>
        <dbReference type="EMBL" id="RDW68629.1"/>
    </source>
</evidence>
<comment type="caution">
    <text evidence="5">The sequence shown here is derived from an EMBL/GenBank/DDBJ whole genome shotgun (WGS) entry which is preliminary data.</text>
</comment>
<dbReference type="Proteomes" id="UP000256328">
    <property type="component" value="Unassembled WGS sequence"/>
</dbReference>
<dbReference type="InterPro" id="IPR056884">
    <property type="entry name" value="NPHP3-like_N"/>
</dbReference>
<evidence type="ECO:0000256" key="3">
    <source>
        <dbReference type="PROSITE-ProRule" id="PRU00221"/>
    </source>
</evidence>
<organism evidence="5 6">
    <name type="scientific">Coleophoma crateriformis</name>
    <dbReference type="NCBI Taxonomy" id="565419"/>
    <lineage>
        <taxon>Eukaryota</taxon>
        <taxon>Fungi</taxon>
        <taxon>Dikarya</taxon>
        <taxon>Ascomycota</taxon>
        <taxon>Pezizomycotina</taxon>
        <taxon>Leotiomycetes</taxon>
        <taxon>Helotiales</taxon>
        <taxon>Dermateaceae</taxon>
        <taxon>Coleophoma</taxon>
    </lineage>
</organism>
<feature type="domain" description="NACHT" evidence="4">
    <location>
        <begin position="361"/>
        <end position="504"/>
    </location>
</feature>
<dbReference type="OrthoDB" id="5427984at2759"/>
<dbReference type="SUPFAM" id="SSF52540">
    <property type="entry name" value="P-loop containing nucleoside triphosphate hydrolases"/>
    <property type="match status" value="1"/>
</dbReference>
<dbReference type="PANTHER" id="PTHR10039:SF14">
    <property type="entry name" value="NACHT DOMAIN-CONTAINING PROTEIN"/>
    <property type="match status" value="1"/>
</dbReference>
<dbReference type="PROSITE" id="PS50837">
    <property type="entry name" value="NACHT"/>
    <property type="match status" value="1"/>
</dbReference>
<sequence>MASHHHRSLGLRQVVPTGDDIGNTTIDIIAIHGLATESPRTWEFKTHDGTVINWLADSDMLPEAIPEARIFTYDWDANYFRDAPVMTLLGHADTLLALVLDTLRLGSRPIIFIASCFGGLILAKAITRASEVKSPYESVLRSTVGAVFLATPFRGSDAAKQAQWQVVVGGIMGEQTSTELIDDLNQKDTELRTLTQEFAEIAGRSSARLSIHCFYETKHTEMLNYFLQSNWTRRVPAWISTKTKKILVTQRSACLDTFERKPLYATHSGMNKFDGPKNSDFVLVKAALRDLISKAPVSGELQEDDLCSQALRECIECLQVTDPEFDMAMIEVSKDSLLKECSSWILDDIQLQLWRDSDTCPLLWINGDPGKGKTMLMISLVRELSKLHGNPSMTFFFCKNTDIRLNNAVAILRGLILKLAMNHPPLAKFFNKKYGANKNQLDGSIAVYALFDALSHMTEQAPGTTLLIDALDECNAGPERDTLLKLITKDAKSSSKAKWLLSSRNYPELRDLLKMDSQMLSLELNGEHISQAVHAFIQQKIRELTTLKGYSQKLAAKVKEELISRAGATFLWVALACKRLQHPTVMSFNTLLTLQTLPPGLIPLYTRMMEYIYEIDGSFCVRILRSACLAVRPLALEELVITAGLPEELLKDSSLDQLIDLCGSFITVTQGKIFFIHQSAKDYLVADAANLFSTGLNKEHGLVVDRSLQAMSIILKRDMNNLKHLGSQAQKGIIIDDRVKAIGYICCFWVDHLNSYFNGNWTNGLSMEYLLDGGPVHNFLLEHILHWFEALSLFGEYDKGILALRHLETIIQQLQSESNNNLESFIRDAIRFFLWCRPAVEEAPLQLYNSALLFAPLNSDIRKQFTKEIPKWVQIIPRLQNHWSQCLQTLEGHSDSVTSVAFSPDGQQLASAFSPDGQQLASGSYDHTVRLWDAKTGTALQTLAGHSSSVNSQMFNLNQQSSSTDLDLSRVRYGVNGKWITQDGCNFLWLPTEYRPNTYIVNEQRIAIGCSSGVVYILEFNLAISSPLNKS</sequence>
<dbReference type="InterPro" id="IPR019775">
    <property type="entry name" value="WD40_repeat_CS"/>
</dbReference>
<evidence type="ECO:0000256" key="2">
    <source>
        <dbReference type="ARBA" id="ARBA00022737"/>
    </source>
</evidence>
<evidence type="ECO:0000313" key="6">
    <source>
        <dbReference type="Proteomes" id="UP000256328"/>
    </source>
</evidence>
<dbReference type="PROSITE" id="PS50294">
    <property type="entry name" value="WD_REPEATS_REGION"/>
    <property type="match status" value="1"/>
</dbReference>
<keyword evidence="2" id="KW-0677">Repeat</keyword>
<name>A0A3D8R3P6_9HELO</name>
<dbReference type="PROSITE" id="PS50082">
    <property type="entry name" value="WD_REPEATS_2"/>
    <property type="match status" value="1"/>
</dbReference>